<reference evidence="2 3" key="1">
    <citation type="journal article" date="2007" name="Nat. Biotechnol.">
        <title>Complete genome sequence of the fish pathogen Flavobacterium psychrophilum.</title>
        <authorList>
            <person name="Duchaud E."/>
            <person name="Boussaha M."/>
            <person name="Loux V."/>
            <person name="Bernardet J.F."/>
            <person name="Michel C."/>
            <person name="Kerouault B."/>
            <person name="Mondot S."/>
            <person name="Nicolas P."/>
            <person name="Bossy R."/>
            <person name="Caron C."/>
            <person name="Bessieres P."/>
            <person name="Gibrat J.F."/>
            <person name="Claverol S."/>
            <person name="Dumetz F."/>
            <person name="Le Henaff M."/>
            <person name="Benmansour A."/>
        </authorList>
    </citation>
    <scope>NUCLEOTIDE SEQUENCE [LARGE SCALE GENOMIC DNA]</scope>
    <source>
        <strain evidence="3">ATCC 49511 / DSM 21280 / CIP 103535 / JIP02/86</strain>
    </source>
</reference>
<evidence type="ECO:0000313" key="2">
    <source>
        <dbReference type="EMBL" id="CAL42505.1"/>
    </source>
</evidence>
<dbReference type="Pfam" id="PF20720">
    <property type="entry name" value="nSTAND3"/>
    <property type="match status" value="1"/>
</dbReference>
<dbReference type="OrthoDB" id="8450256at2"/>
<dbReference type="PATRIC" id="fig|402612.5.peg.405"/>
<dbReference type="InterPro" id="IPR049050">
    <property type="entry name" value="nSTAND3"/>
</dbReference>
<dbReference type="EnsemblBacteria" id="CAL42505">
    <property type="protein sequence ID" value="CAL42505"/>
    <property type="gene ID" value="FP0392"/>
</dbReference>
<dbReference type="STRING" id="402612.FP0392"/>
<organism evidence="2 3">
    <name type="scientific">Flavobacterium psychrophilum (strain ATCC 49511 / DSM 21280 / CIP 103535 / JIP02/86)</name>
    <dbReference type="NCBI Taxonomy" id="402612"/>
    <lineage>
        <taxon>Bacteria</taxon>
        <taxon>Pseudomonadati</taxon>
        <taxon>Bacteroidota</taxon>
        <taxon>Flavobacteriia</taxon>
        <taxon>Flavobacteriales</taxon>
        <taxon>Flavobacteriaceae</taxon>
        <taxon>Flavobacterium</taxon>
    </lineage>
</organism>
<proteinExistence type="predicted"/>
<keyword evidence="3" id="KW-1185">Reference proteome</keyword>
<dbReference type="GeneID" id="66551528"/>
<accession>A6GWN2</accession>
<evidence type="ECO:0000259" key="1">
    <source>
        <dbReference type="Pfam" id="PF20720"/>
    </source>
</evidence>
<dbReference type="InterPro" id="IPR027417">
    <property type="entry name" value="P-loop_NTPase"/>
</dbReference>
<dbReference type="KEGG" id="fps:FP0392"/>
<dbReference type="eggNOG" id="COG5635">
    <property type="taxonomic scope" value="Bacteria"/>
</dbReference>
<feature type="domain" description="Novel STAND NTPase 3" evidence="1">
    <location>
        <begin position="226"/>
        <end position="351"/>
    </location>
</feature>
<dbReference type="RefSeq" id="WP_011962563.1">
    <property type="nucleotide sequence ID" value="NC_009613.3"/>
</dbReference>
<dbReference type="EMBL" id="AM398681">
    <property type="protein sequence ID" value="CAL42505.1"/>
    <property type="molecule type" value="Genomic_DNA"/>
</dbReference>
<dbReference type="SUPFAM" id="SSF52540">
    <property type="entry name" value="P-loop containing nucleoside triphosphate hydrolases"/>
    <property type="match status" value="1"/>
</dbReference>
<dbReference type="Gene3D" id="3.40.50.300">
    <property type="entry name" value="P-loop containing nucleotide triphosphate hydrolases"/>
    <property type="match status" value="1"/>
</dbReference>
<dbReference type="HOGENOM" id="CLU_253233_0_0_10"/>
<sequence>MSKKGGEFEIIAIDFLEKIFNELKFAVVRKRIQISGSQDGYDNLVDIVDDKYLSRSIYSECKDYTSELNYNDAFIKLPQIASTHNKIDLVLFISPKKDFSNIFEETRNKPFLESLTHSNFKVTILSPETHIQKYFSLYPEIYKKVYKEDSPVLLGRDREEILKQFDKFIFSDQSLQKIVIDDYDKEKYIGKIQVDKYHIKRSIRNSQKREYDFYFPISNKKTLLSEIYENKLGVILLGNPGFGKTSELKQLAVELWNTRDTTNIIPTFRSLKNFTYSSKIEDFLPQNFKLIPRQVMIFDGIDEIENIIDFSNKLRNFITNNLELFDDEKIKLIISCRTNIYKKYIKNISDLGIYFLNEISVSSGLNFLETKYNLNLEDNKTFDTYKNKEILENPFYLDLIGNYYKNHNEILTKKALLIEEFVNSRLSDDKANKFRNDKEFDKERIISYTQKIAFSFEAMQKPFLTAVEIKRVAQVDEISLAKNSFLEENIADNWSFILKNIQEYFVASILSDLSFEGIIKLIQIDNDTKKVHPTWYNVVTFLLNLISDETLYNSLIDWLLENDFELLFNADSDRITDVIKSKVLQNLFTKNCIEDNLWINDPKSIASFSECNTNVEYLISQLKDVSIHRRARMSAIKLLSYMNIPTLFSEQIKTSIIDIINENNFADENYVYLIQDAIMLTKSIGLNEDVIFFNQIIKLLKNRDNKEIISSITYSVPDQSTADNVDYFLEILDKSIGNKEWNSVSKYNSVTSTKDKIFNLFTNIKDGDILLKIYEFSIERQKNYQFRESLIKGFLAHIKEFFKPKKEFHSKLIDLISNAVISDKANYYEDGLLLEVVKSCSIEKELFDIIIDSIDGNSDSKRFLTEITDRNDFEKILQKYKKAILNEEFLNQFRNVLSHKNYNLSKEFENYIESNSHYVFQDKFSKEGIDERNEFWSTREQKNFDVLFDKNEIVNQILKLYEHLGKDNLNFKDIDKYYHRYYDDFELQKKVTENAKHLLYEILRDNYPADKKLNKAMVYDEILNSNLNIMYDILNCLPKEDKSKKIKISETQNQFIKQWCDDNTHLAKEYYLSHLSVSDSWNNNKYYLFEAIYKFQKLFKFNLDEELLLDMLWFNSTEKGIITDYLDGIVSIENIKNRITHNLLNVKLSPSSFCNHLKYCIENKINIECVNLDLKSKIYGFLNSGKYYYAGEIIDNFFNKDIETLKELLNYTSLNNNETRRFLYDCIISLLTKENQQNVSLDFLIDKYSDLIANDIYTEKEIIRKLISLNYEDAFEKFYILIKNQIDDNIKGEFEFRDQEWLKFTKSKAIDILIKTFELCLSIQNIEELFGNHYSPVRVCSETITSICKTNGELICTKTLELLHRIDSNKLKIQSLDLFFLNKLKNDIQEIYYNHKSEPYKLVEVLKVLDENKYLFIV</sequence>
<dbReference type="Proteomes" id="UP000006394">
    <property type="component" value="Chromosome"/>
</dbReference>
<gene>
    <name evidence="2" type="ordered locus">FP0392</name>
</gene>
<evidence type="ECO:0000313" key="3">
    <source>
        <dbReference type="Proteomes" id="UP000006394"/>
    </source>
</evidence>
<protein>
    <recommendedName>
        <fullName evidence="1">Novel STAND NTPase 3 domain-containing protein</fullName>
    </recommendedName>
</protein>
<name>A6GWN2_FLAPJ</name>